<dbReference type="RefSeq" id="WP_162349484.1">
    <property type="nucleotide sequence ID" value="NZ_QOVG01000005.1"/>
</dbReference>
<dbReference type="InterPro" id="IPR036097">
    <property type="entry name" value="HisK_dim/P_sf"/>
</dbReference>
<reference evidence="11 12" key="1">
    <citation type="submission" date="2018-07" db="EMBL/GenBank/DDBJ databases">
        <title>Whole genome Sequencing of Pseudoxanthomonas gei KCTC 32298 (T).</title>
        <authorList>
            <person name="Kumar S."/>
            <person name="Bansal K."/>
            <person name="Kaur A."/>
            <person name="Patil P."/>
            <person name="Sharma S."/>
            <person name="Patil P.B."/>
        </authorList>
    </citation>
    <scope>NUCLEOTIDE SEQUENCE [LARGE SCALE GENOMIC DNA]</scope>
    <source>
        <strain evidence="11 12">KCTC 32298</strain>
    </source>
</reference>
<keyword evidence="12" id="KW-1185">Reference proteome</keyword>
<accession>A0ABX0AEI8</accession>
<evidence type="ECO:0000256" key="8">
    <source>
        <dbReference type="PROSITE-ProRule" id="PRU00169"/>
    </source>
</evidence>
<dbReference type="PROSITE" id="PS50110">
    <property type="entry name" value="RESPONSE_REGULATORY"/>
    <property type="match status" value="2"/>
</dbReference>
<proteinExistence type="predicted"/>
<dbReference type="EMBL" id="QOVG01000005">
    <property type="protein sequence ID" value="NDK38905.1"/>
    <property type="molecule type" value="Genomic_DNA"/>
</dbReference>
<keyword evidence="3" id="KW-0808">Transferase</keyword>
<dbReference type="SUPFAM" id="SSF55874">
    <property type="entry name" value="ATPase domain of HSP90 chaperone/DNA topoisomerase II/histidine kinase"/>
    <property type="match status" value="1"/>
</dbReference>
<dbReference type="GO" id="GO:0016301">
    <property type="term" value="F:kinase activity"/>
    <property type="evidence" value="ECO:0007669"/>
    <property type="project" value="UniProtKB-KW"/>
</dbReference>
<dbReference type="InterPro" id="IPR005467">
    <property type="entry name" value="His_kinase_dom"/>
</dbReference>
<dbReference type="Pfam" id="PF02518">
    <property type="entry name" value="HATPase_c"/>
    <property type="match status" value="1"/>
</dbReference>
<dbReference type="Gene3D" id="3.30.565.10">
    <property type="entry name" value="Histidine kinase-like ATPase, C-terminal domain"/>
    <property type="match status" value="1"/>
</dbReference>
<keyword evidence="6" id="KW-0067">ATP-binding</keyword>
<dbReference type="Proteomes" id="UP001429354">
    <property type="component" value="Unassembled WGS sequence"/>
</dbReference>
<dbReference type="EC" id="2.7.13.3" evidence="2"/>
<dbReference type="InterPro" id="IPR003594">
    <property type="entry name" value="HATPase_dom"/>
</dbReference>
<evidence type="ECO:0000256" key="4">
    <source>
        <dbReference type="ARBA" id="ARBA00022741"/>
    </source>
</evidence>
<dbReference type="SUPFAM" id="SSF52172">
    <property type="entry name" value="CheY-like"/>
    <property type="match status" value="2"/>
</dbReference>
<comment type="catalytic activity">
    <reaction evidence="1">
        <text>ATP + protein L-histidine = ADP + protein N-phospho-L-histidine.</text>
        <dbReference type="EC" id="2.7.13.3"/>
    </reaction>
</comment>
<evidence type="ECO:0000259" key="10">
    <source>
        <dbReference type="PROSITE" id="PS50110"/>
    </source>
</evidence>
<dbReference type="InterPro" id="IPR001789">
    <property type="entry name" value="Sig_transdc_resp-reg_receiver"/>
</dbReference>
<keyword evidence="4" id="KW-0547">Nucleotide-binding</keyword>
<keyword evidence="5 11" id="KW-0418">Kinase</keyword>
<dbReference type="PROSITE" id="PS50109">
    <property type="entry name" value="HIS_KIN"/>
    <property type="match status" value="1"/>
</dbReference>
<feature type="modified residue" description="4-aspartylphosphate" evidence="8">
    <location>
        <position position="63"/>
    </location>
</feature>
<evidence type="ECO:0000313" key="11">
    <source>
        <dbReference type="EMBL" id="NDK38905.1"/>
    </source>
</evidence>
<keyword evidence="8" id="KW-0597">Phosphoprotein</keyword>
<dbReference type="Gene3D" id="1.10.287.130">
    <property type="match status" value="1"/>
</dbReference>
<dbReference type="SMART" id="SM00448">
    <property type="entry name" value="REC"/>
    <property type="match status" value="2"/>
</dbReference>
<evidence type="ECO:0000256" key="5">
    <source>
        <dbReference type="ARBA" id="ARBA00022777"/>
    </source>
</evidence>
<dbReference type="InterPro" id="IPR004358">
    <property type="entry name" value="Sig_transdc_His_kin-like_C"/>
</dbReference>
<dbReference type="PANTHER" id="PTHR43065">
    <property type="entry name" value="SENSOR HISTIDINE KINASE"/>
    <property type="match status" value="1"/>
</dbReference>
<evidence type="ECO:0000256" key="6">
    <source>
        <dbReference type="ARBA" id="ARBA00022840"/>
    </source>
</evidence>
<feature type="domain" description="Response regulatory" evidence="10">
    <location>
        <begin position="382"/>
        <end position="496"/>
    </location>
</feature>
<evidence type="ECO:0000259" key="9">
    <source>
        <dbReference type="PROSITE" id="PS50109"/>
    </source>
</evidence>
<dbReference type="SUPFAM" id="SSF47384">
    <property type="entry name" value="Homodimeric domain of signal transducing histidine kinase"/>
    <property type="match status" value="1"/>
</dbReference>
<evidence type="ECO:0000256" key="2">
    <source>
        <dbReference type="ARBA" id="ARBA00012438"/>
    </source>
</evidence>
<dbReference type="InterPro" id="IPR036890">
    <property type="entry name" value="HATPase_C_sf"/>
</dbReference>
<dbReference type="Pfam" id="PF00072">
    <property type="entry name" value="Response_reg"/>
    <property type="match status" value="1"/>
</dbReference>
<feature type="modified residue" description="4-aspartylphosphate" evidence="8">
    <location>
        <position position="431"/>
    </location>
</feature>
<keyword evidence="7" id="KW-0902">Two-component regulatory system</keyword>
<comment type="caution">
    <text evidence="11">The sequence shown here is derived from an EMBL/GenBank/DDBJ whole genome shotgun (WGS) entry which is preliminary data.</text>
</comment>
<organism evidence="11 12">
    <name type="scientific">Pseudoxanthomonas gei</name>
    <dbReference type="NCBI Taxonomy" id="1383030"/>
    <lineage>
        <taxon>Bacteria</taxon>
        <taxon>Pseudomonadati</taxon>
        <taxon>Pseudomonadota</taxon>
        <taxon>Gammaproteobacteria</taxon>
        <taxon>Lysobacterales</taxon>
        <taxon>Lysobacteraceae</taxon>
        <taxon>Pseudoxanthomonas</taxon>
    </lineage>
</organism>
<name>A0ABX0AEI8_9GAMM</name>
<protein>
    <recommendedName>
        <fullName evidence="2">histidine kinase</fullName>
        <ecNumber evidence="2">2.7.13.3</ecNumber>
    </recommendedName>
</protein>
<dbReference type="PRINTS" id="PR00344">
    <property type="entry name" value="BCTRLSENSOR"/>
</dbReference>
<dbReference type="SMART" id="SM00387">
    <property type="entry name" value="HATPase_c"/>
    <property type="match status" value="1"/>
</dbReference>
<evidence type="ECO:0000313" key="12">
    <source>
        <dbReference type="Proteomes" id="UP001429354"/>
    </source>
</evidence>
<sequence>MPHTAAPLGPVRILQVEDSEMDAELISTQLLDAGLEAEFLCVDSADGLRRAIEDFHPDLVLSDLSMPGFSGHEALRLVRENLPQVPFIFVSGTMGEETAVQALQQGASDYILKDKTARLPNAAARAIRDARSEVERERVEKELLRSQRLDCLAMLAAGLSHDLRNILQPLLIVPDLLAIHSDNPKVHKLGEVISECGRRGHEMAESMLSFVRGSRAASERVAVASLFQAVQMLLQGSLPRGVQLQVDSVPEDLVVNANYTELQQALLNLGLNAVQAMPQGGILTLAAGRSDVDGNEQVSICVTDTGIGMDAQTRAQLFTPFFSTKSDGTGLGLMSSKRIVESYLGRIDVRSEPGAGTTFEILLPVVQETDYSLDAAEGHGQRILVVDADATRLSLVGNALSSQGYDPLLAHDGVMALRVPGIELPELLIIDSDLLRDAAVNLLQALREKGYAGPVIALDDAAAPLAQGELEEDVSLQVLHKPLAMRQLFHAVERALAPARNH</sequence>
<evidence type="ECO:0000256" key="1">
    <source>
        <dbReference type="ARBA" id="ARBA00000085"/>
    </source>
</evidence>
<evidence type="ECO:0000256" key="3">
    <source>
        <dbReference type="ARBA" id="ARBA00022679"/>
    </source>
</evidence>
<gene>
    <name evidence="11" type="ORF">DT603_08640</name>
</gene>
<dbReference type="InterPro" id="IPR011006">
    <property type="entry name" value="CheY-like_superfamily"/>
</dbReference>
<dbReference type="PANTHER" id="PTHR43065:SF46">
    <property type="entry name" value="C4-DICARBOXYLATE TRANSPORT SENSOR PROTEIN DCTB"/>
    <property type="match status" value="1"/>
</dbReference>
<feature type="domain" description="Histidine kinase" evidence="9">
    <location>
        <begin position="158"/>
        <end position="367"/>
    </location>
</feature>
<evidence type="ECO:0000256" key="7">
    <source>
        <dbReference type="ARBA" id="ARBA00023012"/>
    </source>
</evidence>
<dbReference type="Gene3D" id="3.40.50.2300">
    <property type="match status" value="2"/>
</dbReference>
<dbReference type="CDD" id="cd00156">
    <property type="entry name" value="REC"/>
    <property type="match status" value="1"/>
</dbReference>
<feature type="domain" description="Response regulatory" evidence="10">
    <location>
        <begin position="12"/>
        <end position="128"/>
    </location>
</feature>